<dbReference type="Pfam" id="PF00454">
    <property type="entry name" value="PI3_PI4_kinase"/>
    <property type="match status" value="1"/>
</dbReference>
<dbReference type="GO" id="GO:0031931">
    <property type="term" value="C:TORC1 complex"/>
    <property type="evidence" value="ECO:0007669"/>
    <property type="project" value="UniProtKB-ARBA"/>
</dbReference>
<dbReference type="GO" id="GO:0004674">
    <property type="term" value="F:protein serine/threonine kinase activity"/>
    <property type="evidence" value="ECO:0007669"/>
    <property type="project" value="UniProtKB-KW"/>
</dbReference>
<gene>
    <name evidence="14" type="ORF">GWI33_002162</name>
</gene>
<evidence type="ECO:0000259" key="12">
    <source>
        <dbReference type="PROSITE" id="PS51189"/>
    </source>
</evidence>
<dbReference type="FunFam" id="1.10.1070.11:FF:000007">
    <property type="entry name" value="Serine/threonine-protein kinase TOR"/>
    <property type="match status" value="1"/>
</dbReference>
<comment type="similarity">
    <text evidence="1 10">Belongs to the PI3/PI4-kinase family.</text>
</comment>
<dbReference type="EMBL" id="JAACXV010000160">
    <property type="protein sequence ID" value="KAF7282696.1"/>
    <property type="molecule type" value="Genomic_DNA"/>
</dbReference>
<dbReference type="InterPro" id="IPR011989">
    <property type="entry name" value="ARM-like"/>
</dbReference>
<evidence type="ECO:0000256" key="10">
    <source>
        <dbReference type="RuleBase" id="RU364109"/>
    </source>
</evidence>
<dbReference type="InterPro" id="IPR057564">
    <property type="entry name" value="HEAT_ATR"/>
</dbReference>
<dbReference type="SMART" id="SM00146">
    <property type="entry name" value="PI3Kc"/>
    <property type="match status" value="1"/>
</dbReference>
<dbReference type="SUPFAM" id="SSF47212">
    <property type="entry name" value="FKBP12-rapamycin-binding domain of FKBP-rapamycin-associated protein (FRAP)"/>
    <property type="match status" value="1"/>
</dbReference>
<keyword evidence="10" id="KW-0723">Serine/threonine-protein kinase</keyword>
<evidence type="ECO:0000313" key="14">
    <source>
        <dbReference type="EMBL" id="KAF7282696.1"/>
    </source>
</evidence>
<dbReference type="InterPro" id="IPR003152">
    <property type="entry name" value="FATC_dom"/>
</dbReference>
<dbReference type="Gene3D" id="1.25.10.10">
    <property type="entry name" value="Leucine-rich Repeat Variant"/>
    <property type="match status" value="5"/>
</dbReference>
<dbReference type="InterPro" id="IPR016024">
    <property type="entry name" value="ARM-type_fold"/>
</dbReference>
<dbReference type="Pfam" id="PF02260">
    <property type="entry name" value="FATC"/>
    <property type="match status" value="1"/>
</dbReference>
<evidence type="ECO:0000256" key="8">
    <source>
        <dbReference type="ARBA" id="ARBA00047899"/>
    </source>
</evidence>
<dbReference type="SUPFAM" id="SSF48371">
    <property type="entry name" value="ARM repeat"/>
    <property type="match status" value="1"/>
</dbReference>
<dbReference type="PANTHER" id="PTHR11139:SF9">
    <property type="entry name" value="SERINE_THREONINE-PROTEIN KINASE MTOR"/>
    <property type="match status" value="1"/>
</dbReference>
<evidence type="ECO:0000259" key="13">
    <source>
        <dbReference type="PROSITE" id="PS51190"/>
    </source>
</evidence>
<dbReference type="GO" id="GO:0045930">
    <property type="term" value="P:negative regulation of mitotic cell cycle"/>
    <property type="evidence" value="ECO:0007669"/>
    <property type="project" value="UniProtKB-ARBA"/>
</dbReference>
<keyword evidence="7" id="KW-0131">Cell cycle</keyword>
<dbReference type="GO" id="GO:2000243">
    <property type="term" value="P:positive regulation of reproductive process"/>
    <property type="evidence" value="ECO:0007669"/>
    <property type="project" value="UniProtKB-ARBA"/>
</dbReference>
<dbReference type="PROSITE" id="PS00915">
    <property type="entry name" value="PI3_4_KINASE_1"/>
    <property type="match status" value="1"/>
</dbReference>
<protein>
    <recommendedName>
        <fullName evidence="10">Serine/threonine-protein kinase TOR</fullName>
        <ecNumber evidence="10">2.7.11.1</ecNumber>
    </recommendedName>
</protein>
<dbReference type="PROSITE" id="PS50290">
    <property type="entry name" value="PI3_4_KINASE_3"/>
    <property type="match status" value="1"/>
</dbReference>
<name>A0A834IN75_RHYFE</name>
<keyword evidence="2 10" id="KW-0808">Transferase</keyword>
<dbReference type="InterPro" id="IPR014009">
    <property type="entry name" value="PIK_FAT"/>
</dbReference>
<reference evidence="14" key="1">
    <citation type="submission" date="2020-08" db="EMBL/GenBank/DDBJ databases">
        <title>Genome sequencing and assembly of the red palm weevil Rhynchophorus ferrugineus.</title>
        <authorList>
            <person name="Dias G.B."/>
            <person name="Bergman C.M."/>
            <person name="Manee M."/>
        </authorList>
    </citation>
    <scope>NUCLEOTIDE SEQUENCE</scope>
    <source>
        <strain evidence="14">AA-2017</strain>
        <tissue evidence="14">Whole larva</tissue>
    </source>
</reference>
<dbReference type="PROSITE" id="PS00916">
    <property type="entry name" value="PI3_4_KINASE_2"/>
    <property type="match status" value="1"/>
</dbReference>
<dbReference type="InterPro" id="IPR036738">
    <property type="entry name" value="FRB_sf"/>
</dbReference>
<dbReference type="GO" id="GO:0005634">
    <property type="term" value="C:nucleus"/>
    <property type="evidence" value="ECO:0007669"/>
    <property type="project" value="TreeGrafter"/>
</dbReference>
<dbReference type="SMART" id="SM01346">
    <property type="entry name" value="DUF3385"/>
    <property type="match status" value="1"/>
</dbReference>
<dbReference type="GO" id="GO:0005524">
    <property type="term" value="F:ATP binding"/>
    <property type="evidence" value="ECO:0007669"/>
    <property type="project" value="UniProtKB-KW"/>
</dbReference>
<dbReference type="OrthoDB" id="2250022at2759"/>
<dbReference type="GO" id="GO:0044877">
    <property type="term" value="F:protein-containing complex binding"/>
    <property type="evidence" value="ECO:0007669"/>
    <property type="project" value="InterPro"/>
</dbReference>
<dbReference type="InterPro" id="IPR011009">
    <property type="entry name" value="Kinase-like_dom_sf"/>
</dbReference>
<dbReference type="InterPro" id="IPR000403">
    <property type="entry name" value="PI3/4_kinase_cat_dom"/>
</dbReference>
<dbReference type="SMART" id="SM01343">
    <property type="entry name" value="FATC"/>
    <property type="match status" value="1"/>
</dbReference>
<dbReference type="GO" id="GO:0005737">
    <property type="term" value="C:cytoplasm"/>
    <property type="evidence" value="ECO:0007669"/>
    <property type="project" value="TreeGrafter"/>
</dbReference>
<evidence type="ECO:0000256" key="7">
    <source>
        <dbReference type="ARBA" id="ARBA00023306"/>
    </source>
</evidence>
<dbReference type="InterPro" id="IPR003151">
    <property type="entry name" value="PIK-rel_kinase_FAT"/>
</dbReference>
<proteinExistence type="inferred from homology"/>
<comment type="caution">
    <text evidence="14">The sequence shown here is derived from an EMBL/GenBank/DDBJ whole genome shotgun (WGS) entry which is preliminary data.</text>
</comment>
<dbReference type="InterPro" id="IPR026683">
    <property type="entry name" value="TOR_cat"/>
</dbReference>
<feature type="domain" description="FATC" evidence="13">
    <location>
        <begin position="2406"/>
        <end position="2438"/>
    </location>
</feature>
<dbReference type="InterPro" id="IPR009076">
    <property type="entry name" value="FRB_dom"/>
</dbReference>
<evidence type="ECO:0000256" key="1">
    <source>
        <dbReference type="ARBA" id="ARBA00011031"/>
    </source>
</evidence>
<dbReference type="GO" id="GO:0031932">
    <property type="term" value="C:TORC2 complex"/>
    <property type="evidence" value="ECO:0007669"/>
    <property type="project" value="TreeGrafter"/>
</dbReference>
<dbReference type="Pfam" id="PF23593">
    <property type="entry name" value="HEAT_ATR"/>
    <property type="match status" value="1"/>
</dbReference>
<dbReference type="Gene3D" id="1.25.40.10">
    <property type="entry name" value="Tetratricopeptide repeat domain"/>
    <property type="match status" value="1"/>
</dbReference>
<keyword evidence="6 10" id="KW-0067">ATP-binding</keyword>
<dbReference type="Pfam" id="PF08771">
    <property type="entry name" value="FRB_dom"/>
    <property type="match status" value="1"/>
</dbReference>
<dbReference type="GO" id="GO:0016242">
    <property type="term" value="P:negative regulation of macroautophagy"/>
    <property type="evidence" value="ECO:0007669"/>
    <property type="project" value="TreeGrafter"/>
</dbReference>
<dbReference type="PANTHER" id="PTHR11139">
    <property type="entry name" value="ATAXIA TELANGIECTASIA MUTATED ATM -RELATED"/>
    <property type="match status" value="1"/>
</dbReference>
<accession>A0A834IN75</accession>
<dbReference type="Proteomes" id="UP000625711">
    <property type="component" value="Unassembled WGS sequence"/>
</dbReference>
<dbReference type="GO" id="GO:0045787">
    <property type="term" value="P:positive regulation of cell cycle"/>
    <property type="evidence" value="ECO:0007669"/>
    <property type="project" value="UniProtKB-ARBA"/>
</dbReference>
<sequence>MSLTVMNQFISNLKSKNEQTRSKAAKELYVYVKTDLREATPEEITHFLDEFNHNIFEMMSSNDSNEKKGGILAIVCLIGADVGNMTTRITRFANYLRNQLPSNDVSCMELVAKTMANLALASGQKASQYVEFEVKKALEWLNSDRVESKRHAAVLVLKEFATALPTCFYQQVSQFFESIFYAIEDPKQSIREAATEALRAALIVTAQRENAKKNQKEASSWYKQCYDKSGKLLSVDRGEKIRDEKAHGSLLILNELLRCANASWERKYIALQDSTDPKPPLETEEFRFNRPVFMYPVHNKRKTDDTILTALTPAKPIIIESSICHQLVGEKFEYICIDILAQRSLRVNFVQQTLLTILPRLAAFDKKSFVTRHLPNAMSYLFNILRGREKDRNSAFITIGLIAVAVEEEIEPYVDKIMELIKATLPRSETPSKKRPVIDSCVFKCVTFLASALKKHDKMDIPNILEQILATALSPSLTICLRELAKKIPVHKDRISLGLLKMLSCILLNKPLLHPGMPRNLGTNIPYLSMGIDPNDTQLIVLALHTLGTFDFEGQRLLPFVQRCAKHFLVHEVMEIRLEAVQTTSRLLRHAVKSDGKSSSETVTRTVADVLQKLLNVGLTDNEAQVRYGVLTSLDPSFDQHLAQAESLEALFIALQDEEFKIREVALFTIGRLSCMNPAYIMPSLRRVLVQLLTELEHSGSGRNKEQAATLLDHLVVKAPRLIRPYMQPILNVLVPKLKEPEPNPGVVLSALYTIGDLAEITGGDSELQVWMKDLMAILLDILGDASAPDKRFAALVTLGQLVGATGHVIRPYNKYPVLLDVLINFLKTEQHPHIRRETIRVLGLLGALDPYKHKMYKGEIDYQPEAPTLIPMPDKNVSEDSDLTSSEMLVNMSSSTLEEYYLAMAIATLLKIIKDPTLSQYHTTVVQAITFTFKSLGIKCVPYISQVLPSLLKVVRTADINFREYLFQQLAQLISIVKQHIRNYLDDICVLIKEFWGNNSIQGTIIFLLENIAEALGAEFKLYLPKLIPQILRVLNHDTSKDKVNTIRLLKAFHKFGNNLDDYMHLILPPIVRLIDASDCPISVSKQALETIDQIAKSIDLSDYISRITHPLVRTIDKNPDLRDTAMNTLCSLVEQLGRRFLVFVPIVQKVIAKHRIVTRRWEILLTKVTSESTMANVRDLPKPTNQECKNKRELGLLGDNASMPQRMKMSESNLQEAWIPLRRVSKDDWLEWLKRLSIEFLKESPIPSIRSCSPLAQTYSQLPKDLFNAAFVSCWTELSDNMQKELINCLELALTVPDVPEITQTILNLAEFMEHCDKGPLPLDGRLLGQQAMHCRAYAKALHYKEDEFLHGSMKDNQVIESLISINNKLQQKEAAEGLLQHVMRQAGDVQVQVRWYEKLHNWDKALGLYKEKLNSDASDQEACVGQMRCLEALGEWGQLHDVVEAKFTILTEENKQKAGRLALASSFGLHDYHSMERYVNVIPQDTQDGSFYRAILAIHKEQYKLAQEFIDLTRDMIDTELTAMAGESYQRAYGAMVQVQMLSELEEVMQYKLVPERREILKQMWWQRLQSGQRLVEDWQKIIQVHSLVLQPHEDVKTWLKYASLCRKNGSLKLSHKTLMMLLGYDPEKEFYQNKPLPVSQPHVTFAYCKHLWQMEQKQRAFDQLQVFLRTYAKTEGVDNNAVERQRLLARCYLKLGSWQENLEGITASSIRSVLKCYEKATEFDKDWYKAWHSWAYINFETVLLYKNKQEQKDDSQVVKAEGTNQEIDTNEHAVSAVKGFFKSIYLSKGSSLQDTLRLLTLWFEYGHSAQVSNAISDGIKMVDKNTWLQVIPQLIARIDTNRLLVPKLINDLLVDIGKIHPQALVYPLTVASKSSSPIRRNAADKILKSMSEHSPTLVTQAIMASDELIRVAILWHEMWHEGLEEASRLYFGERNIEGMLRILEPLHLLMQKGPETLKEISFNQAYGRDLGDAHEWCQRYKKTGNIRELNQAWDLYYHAFRRISRQLPQLTSLELTYVSPNLLKCQDLELAVPGSYAPGQDIVRIANFHRSLEVITSKQRPRKLIIRGSNGKDYMFLLKGHEDLRQDERVMQLFGLVNTLLLKDPETFRRNLTIQRYVVIPLSTKSGLIGWVPHCDTLHTLIRDYRDKKKILLNIEHRIMLRMAPDYDHLTVMQKVEVFEHALEHTHGDDLAKLLWLKSPSSEVWFERRTNYTRSLAVMSMVGYILGLGDRHPSNLMLDRLSGKILHIDFGDCFEVAMDREKFPEKIPFRLTRMLINAMEVTGIEGTYRRTCESVMSVLHRNKDSLMAVLEAFVYDPLLNWRLMETNYKKSALGEVGSFSTGTSQDNDLDTIPLKSLSMLNRRSYADIPHDMTQPDMVSKKAMTIINRVRDKLTGKDFHTEQMLTIQKQVDLLIQQATSNENLCQCYIGWCPFW</sequence>
<dbReference type="GO" id="GO:0010605">
    <property type="term" value="P:negative regulation of macromolecule metabolic process"/>
    <property type="evidence" value="ECO:0007669"/>
    <property type="project" value="UniProtKB-ARBA"/>
</dbReference>
<keyword evidence="4 10" id="KW-0547">Nucleotide-binding</keyword>
<dbReference type="InterPro" id="IPR050517">
    <property type="entry name" value="DDR_Repair_Kinase"/>
</dbReference>
<evidence type="ECO:0000256" key="6">
    <source>
        <dbReference type="ARBA" id="ARBA00022840"/>
    </source>
</evidence>
<dbReference type="PROSITE" id="PS51189">
    <property type="entry name" value="FAT"/>
    <property type="match status" value="1"/>
</dbReference>
<evidence type="ECO:0000256" key="5">
    <source>
        <dbReference type="ARBA" id="ARBA00022777"/>
    </source>
</evidence>
<keyword evidence="5 10" id="KW-0418">Kinase</keyword>
<dbReference type="PROSITE" id="PS51190">
    <property type="entry name" value="FATC"/>
    <property type="match status" value="1"/>
</dbReference>
<keyword evidence="3" id="KW-0677">Repeat</keyword>
<dbReference type="EC" id="2.7.11.1" evidence="10"/>
<organism evidence="14 15">
    <name type="scientific">Rhynchophorus ferrugineus</name>
    <name type="common">Red palm weevil</name>
    <name type="synonym">Curculio ferrugineus</name>
    <dbReference type="NCBI Taxonomy" id="354439"/>
    <lineage>
        <taxon>Eukaryota</taxon>
        <taxon>Metazoa</taxon>
        <taxon>Ecdysozoa</taxon>
        <taxon>Arthropoda</taxon>
        <taxon>Hexapoda</taxon>
        <taxon>Insecta</taxon>
        <taxon>Pterygota</taxon>
        <taxon>Neoptera</taxon>
        <taxon>Endopterygota</taxon>
        <taxon>Coleoptera</taxon>
        <taxon>Polyphaga</taxon>
        <taxon>Cucujiformia</taxon>
        <taxon>Curculionidae</taxon>
        <taxon>Dryophthorinae</taxon>
        <taxon>Rhynchophorus</taxon>
    </lineage>
</organism>
<dbReference type="InterPro" id="IPR024585">
    <property type="entry name" value="mTOR_dom"/>
</dbReference>
<evidence type="ECO:0000259" key="11">
    <source>
        <dbReference type="PROSITE" id="PS50290"/>
    </source>
</evidence>
<dbReference type="SMART" id="SM01345">
    <property type="entry name" value="Rapamycin_bind"/>
    <property type="match status" value="1"/>
</dbReference>
<dbReference type="FunFam" id="1.20.120.150:FF:000001">
    <property type="entry name" value="Serine/threonine-protein kinase TOR"/>
    <property type="match status" value="1"/>
</dbReference>
<dbReference type="CDD" id="cd05169">
    <property type="entry name" value="PIKKc_TOR"/>
    <property type="match status" value="1"/>
</dbReference>
<feature type="domain" description="PI3K/PI4K catalytic" evidence="11">
    <location>
        <begin position="2052"/>
        <end position="2367"/>
    </location>
</feature>
<evidence type="ECO:0000256" key="9">
    <source>
        <dbReference type="ARBA" id="ARBA00048679"/>
    </source>
</evidence>
<dbReference type="GO" id="GO:0045893">
    <property type="term" value="P:positive regulation of DNA-templated transcription"/>
    <property type="evidence" value="ECO:0007669"/>
    <property type="project" value="UniProtKB-ARBA"/>
</dbReference>
<dbReference type="InterPro" id="IPR018936">
    <property type="entry name" value="PI3/4_kinase_CS"/>
</dbReference>
<keyword evidence="15" id="KW-1185">Reference proteome</keyword>
<dbReference type="Gene3D" id="1.20.120.150">
    <property type="entry name" value="FKBP12-rapamycin binding domain"/>
    <property type="match status" value="1"/>
</dbReference>
<dbReference type="Gene3D" id="1.10.1070.11">
    <property type="entry name" value="Phosphatidylinositol 3-/4-kinase, catalytic domain"/>
    <property type="match status" value="1"/>
</dbReference>
<dbReference type="FunFam" id="3.30.1010.10:FF:000004">
    <property type="entry name" value="Serine/threonine-protein kinase TOR"/>
    <property type="match status" value="1"/>
</dbReference>
<dbReference type="InterPro" id="IPR011990">
    <property type="entry name" value="TPR-like_helical_dom_sf"/>
</dbReference>
<evidence type="ECO:0000313" key="15">
    <source>
        <dbReference type="Proteomes" id="UP000625711"/>
    </source>
</evidence>
<dbReference type="Pfam" id="PF02259">
    <property type="entry name" value="FAT"/>
    <property type="match status" value="1"/>
</dbReference>
<dbReference type="InterPro" id="IPR036940">
    <property type="entry name" value="PI3/4_kinase_cat_sf"/>
</dbReference>
<evidence type="ECO:0000256" key="4">
    <source>
        <dbReference type="ARBA" id="ARBA00022741"/>
    </source>
</evidence>
<dbReference type="Pfam" id="PF11865">
    <property type="entry name" value="mTOR_dom"/>
    <property type="match status" value="1"/>
</dbReference>
<evidence type="ECO:0000256" key="2">
    <source>
        <dbReference type="ARBA" id="ARBA00022679"/>
    </source>
</evidence>
<dbReference type="Gene3D" id="3.30.1010.10">
    <property type="entry name" value="Phosphatidylinositol 3-kinase Catalytic Subunit, Chain A, domain 4"/>
    <property type="match status" value="1"/>
</dbReference>
<dbReference type="GO" id="GO:0038202">
    <property type="term" value="P:TORC1 signaling"/>
    <property type="evidence" value="ECO:0007669"/>
    <property type="project" value="TreeGrafter"/>
</dbReference>
<feature type="domain" description="FAT" evidence="12">
    <location>
        <begin position="1329"/>
        <end position="1878"/>
    </location>
</feature>
<comment type="catalytic activity">
    <reaction evidence="8 10">
        <text>L-threonyl-[protein] + ATP = O-phospho-L-threonyl-[protein] + ADP + H(+)</text>
        <dbReference type="Rhea" id="RHEA:46608"/>
        <dbReference type="Rhea" id="RHEA-COMP:11060"/>
        <dbReference type="Rhea" id="RHEA-COMP:11605"/>
        <dbReference type="ChEBI" id="CHEBI:15378"/>
        <dbReference type="ChEBI" id="CHEBI:30013"/>
        <dbReference type="ChEBI" id="CHEBI:30616"/>
        <dbReference type="ChEBI" id="CHEBI:61977"/>
        <dbReference type="ChEBI" id="CHEBI:456216"/>
        <dbReference type="EC" id="2.7.11.1"/>
    </reaction>
</comment>
<dbReference type="SUPFAM" id="SSF56112">
    <property type="entry name" value="Protein kinase-like (PK-like)"/>
    <property type="match status" value="1"/>
</dbReference>
<comment type="catalytic activity">
    <reaction evidence="9">
        <text>L-seryl-[protein] + ATP = O-phospho-L-seryl-[protein] + ADP + H(+)</text>
        <dbReference type="Rhea" id="RHEA:17989"/>
        <dbReference type="Rhea" id="RHEA-COMP:9863"/>
        <dbReference type="Rhea" id="RHEA-COMP:11604"/>
        <dbReference type="ChEBI" id="CHEBI:15378"/>
        <dbReference type="ChEBI" id="CHEBI:29999"/>
        <dbReference type="ChEBI" id="CHEBI:30616"/>
        <dbReference type="ChEBI" id="CHEBI:83421"/>
        <dbReference type="ChEBI" id="CHEBI:456216"/>
        <dbReference type="EC" id="2.7.11.1"/>
    </reaction>
</comment>
<evidence type="ECO:0000256" key="3">
    <source>
        <dbReference type="ARBA" id="ARBA00022737"/>
    </source>
</evidence>